<keyword evidence="10" id="KW-0769">Symport</keyword>
<evidence type="ECO:0000256" key="15">
    <source>
        <dbReference type="ARBA" id="ARBA00023180"/>
    </source>
</evidence>
<dbReference type="EMBL" id="CAWYQH010000001">
    <property type="protein sequence ID" value="CAK8671177.1"/>
    <property type="molecule type" value="Genomic_DNA"/>
</dbReference>
<comment type="subcellular location">
    <subcellularLocation>
        <location evidence="2">Apical cell membrane</location>
        <topology evidence="2">Multi-pass membrane protein</topology>
    </subcellularLocation>
    <subcellularLocation>
        <location evidence="4">Basolateral cell membrane</location>
        <topology evidence="4">Multi-pass membrane protein</topology>
    </subcellularLocation>
    <subcellularLocation>
        <location evidence="3">Cytoplasm</location>
    </subcellularLocation>
    <subcellularLocation>
        <location evidence="1">Endosome membrane</location>
        <topology evidence="1">Multi-pass membrane protein</topology>
    </subcellularLocation>
</comment>
<evidence type="ECO:0000256" key="22">
    <source>
        <dbReference type="ARBA" id="ARBA00047850"/>
    </source>
</evidence>
<keyword evidence="11" id="KW-0290">Folate-binding</keyword>
<evidence type="ECO:0000256" key="21">
    <source>
        <dbReference type="ARBA" id="ARBA00047769"/>
    </source>
</evidence>
<dbReference type="SUPFAM" id="SSF103473">
    <property type="entry name" value="MFS general substrate transporter"/>
    <property type="match status" value="1"/>
</dbReference>
<dbReference type="PANTHER" id="PTHR23507:SF2">
    <property type="entry name" value="PROTON-COUPLED FOLATE TRANSPORTER"/>
    <property type="match status" value="1"/>
</dbReference>
<evidence type="ECO:0000256" key="12">
    <source>
        <dbReference type="ARBA" id="ARBA00022989"/>
    </source>
</evidence>
<protein>
    <recommendedName>
        <fullName evidence="19">Proton-coupled folate transporter</fullName>
    </recommendedName>
    <alternativeName>
        <fullName evidence="20">Solute carrier family 46 member 1</fullName>
    </alternativeName>
</protein>
<dbReference type="InterPro" id="IPR011701">
    <property type="entry name" value="MFS"/>
</dbReference>
<feature type="transmembrane region" description="Helical" evidence="24">
    <location>
        <begin position="173"/>
        <end position="194"/>
    </location>
</feature>
<evidence type="ECO:0000313" key="26">
    <source>
        <dbReference type="Proteomes" id="UP001642483"/>
    </source>
</evidence>
<comment type="caution">
    <text evidence="25">The sequence shown here is derived from an EMBL/GenBank/DDBJ whole genome shotgun (WGS) entry which is preliminary data.</text>
</comment>
<evidence type="ECO:0000256" key="11">
    <source>
        <dbReference type="ARBA" id="ARBA00022954"/>
    </source>
</evidence>
<feature type="transmembrane region" description="Helical" evidence="24">
    <location>
        <begin position="110"/>
        <end position="134"/>
    </location>
</feature>
<accession>A0ABP0EYN8</accession>
<dbReference type="Pfam" id="PF07690">
    <property type="entry name" value="MFS_1"/>
    <property type="match status" value="1"/>
</dbReference>
<keyword evidence="7" id="KW-0963">Cytoplasm</keyword>
<evidence type="ECO:0000256" key="4">
    <source>
        <dbReference type="ARBA" id="ARBA00004554"/>
    </source>
</evidence>
<feature type="transmembrane region" description="Helical" evidence="24">
    <location>
        <begin position="455"/>
        <end position="474"/>
    </location>
</feature>
<name>A0ABP0EYN8_CLALP</name>
<evidence type="ECO:0000256" key="8">
    <source>
        <dbReference type="ARBA" id="ARBA00022692"/>
    </source>
</evidence>
<keyword evidence="6" id="KW-1003">Cell membrane</keyword>
<keyword evidence="9" id="KW-0967">Endosome</keyword>
<feature type="region of interest" description="Disordered" evidence="23">
    <location>
        <begin position="204"/>
        <end position="225"/>
    </location>
</feature>
<keyword evidence="8 24" id="KW-0812">Transmembrane</keyword>
<evidence type="ECO:0000256" key="16">
    <source>
        <dbReference type="ARBA" id="ARBA00036193"/>
    </source>
</evidence>
<evidence type="ECO:0000256" key="24">
    <source>
        <dbReference type="SAM" id="Phobius"/>
    </source>
</evidence>
<comment type="catalytic activity">
    <reaction evidence="21">
        <text>pemetrexed(in) + H(+)(in) = pemetrexed(out) + H(+)(out)</text>
        <dbReference type="Rhea" id="RHEA:70171"/>
        <dbReference type="ChEBI" id="CHEBI:15378"/>
        <dbReference type="ChEBI" id="CHEBI:63724"/>
    </reaction>
</comment>
<keyword evidence="13 24" id="KW-0472">Membrane</keyword>
<dbReference type="PANTHER" id="PTHR23507">
    <property type="entry name" value="ZGC:174356"/>
    <property type="match status" value="1"/>
</dbReference>
<evidence type="ECO:0000256" key="9">
    <source>
        <dbReference type="ARBA" id="ARBA00022753"/>
    </source>
</evidence>
<feature type="transmembrane region" description="Helical" evidence="24">
    <location>
        <begin position="349"/>
        <end position="374"/>
    </location>
</feature>
<evidence type="ECO:0000256" key="2">
    <source>
        <dbReference type="ARBA" id="ARBA00004424"/>
    </source>
</evidence>
<keyword evidence="14" id="KW-1015">Disulfide bond</keyword>
<evidence type="ECO:0000256" key="20">
    <source>
        <dbReference type="ARBA" id="ARBA00042514"/>
    </source>
</evidence>
<feature type="transmembrane region" description="Helical" evidence="24">
    <location>
        <begin position="52"/>
        <end position="73"/>
    </location>
</feature>
<comment type="catalytic activity">
    <reaction evidence="17">
        <text>folate(in) + H(+)(in) = folate(out) + H(+)(out)</text>
        <dbReference type="Rhea" id="RHEA:70159"/>
        <dbReference type="ChEBI" id="CHEBI:15378"/>
        <dbReference type="ChEBI" id="CHEBI:62501"/>
    </reaction>
</comment>
<feature type="transmembrane region" description="Helical" evidence="24">
    <location>
        <begin position="146"/>
        <end position="167"/>
    </location>
</feature>
<evidence type="ECO:0000256" key="13">
    <source>
        <dbReference type="ARBA" id="ARBA00023136"/>
    </source>
</evidence>
<proteinExistence type="inferred from homology"/>
<evidence type="ECO:0000256" key="18">
    <source>
        <dbReference type="ARBA" id="ARBA00038227"/>
    </source>
</evidence>
<keyword evidence="5" id="KW-0813">Transport</keyword>
<evidence type="ECO:0000256" key="17">
    <source>
        <dbReference type="ARBA" id="ARBA00036250"/>
    </source>
</evidence>
<comment type="catalytic activity">
    <reaction evidence="22">
        <text>methotrexate(in) + H(+)(in) = methotrexate(out) + H(+)(out)</text>
        <dbReference type="Rhea" id="RHEA:70163"/>
        <dbReference type="ChEBI" id="CHEBI:15378"/>
        <dbReference type="ChEBI" id="CHEBI:50681"/>
    </reaction>
</comment>
<gene>
    <name evidence="25" type="ORF">CVLEPA_LOCUS192</name>
</gene>
<evidence type="ECO:0000313" key="25">
    <source>
        <dbReference type="EMBL" id="CAK8671177.1"/>
    </source>
</evidence>
<keyword evidence="26" id="KW-1185">Reference proteome</keyword>
<feature type="transmembrane region" description="Helical" evidence="24">
    <location>
        <begin position="80"/>
        <end position="104"/>
    </location>
</feature>
<keyword evidence="12 24" id="KW-1133">Transmembrane helix</keyword>
<keyword evidence="15" id="KW-0325">Glycoprotein</keyword>
<comment type="catalytic activity">
    <reaction evidence="16">
        <text>(6S)-5-methyl-5,6,7,8-tetrahydrofolate(in) + H(+)(in) = (6S)-5-methyl-5,6,7,8-tetrahydrofolate(out) + H(+)(out)</text>
        <dbReference type="Rhea" id="RHEA:70167"/>
        <dbReference type="ChEBI" id="CHEBI:15378"/>
        <dbReference type="ChEBI" id="CHEBI:18608"/>
    </reaction>
</comment>
<feature type="transmembrane region" description="Helical" evidence="24">
    <location>
        <begin position="381"/>
        <end position="401"/>
    </location>
</feature>
<dbReference type="Proteomes" id="UP001642483">
    <property type="component" value="Unassembled WGS sequence"/>
</dbReference>
<feature type="transmembrane region" description="Helical" evidence="24">
    <location>
        <begin position="318"/>
        <end position="343"/>
    </location>
</feature>
<reference evidence="25 26" key="1">
    <citation type="submission" date="2024-02" db="EMBL/GenBank/DDBJ databases">
        <authorList>
            <person name="Daric V."/>
            <person name="Darras S."/>
        </authorList>
    </citation>
    <scope>NUCLEOTIDE SEQUENCE [LARGE SCALE GENOMIC DNA]</scope>
</reference>
<dbReference type="InterPro" id="IPR036259">
    <property type="entry name" value="MFS_trans_sf"/>
</dbReference>
<dbReference type="Gene3D" id="1.20.1250.20">
    <property type="entry name" value="MFS general substrate transporter like domains"/>
    <property type="match status" value="1"/>
</dbReference>
<evidence type="ECO:0000256" key="23">
    <source>
        <dbReference type="SAM" id="MobiDB-lite"/>
    </source>
</evidence>
<evidence type="ECO:0000256" key="1">
    <source>
        <dbReference type="ARBA" id="ARBA00004337"/>
    </source>
</evidence>
<evidence type="ECO:0000256" key="14">
    <source>
        <dbReference type="ARBA" id="ARBA00023157"/>
    </source>
</evidence>
<comment type="similarity">
    <text evidence="18">Belongs to the major facilitator superfamily. SLC46A family.</text>
</comment>
<organism evidence="25 26">
    <name type="scientific">Clavelina lepadiformis</name>
    <name type="common">Light-bulb sea squirt</name>
    <name type="synonym">Ascidia lepadiformis</name>
    <dbReference type="NCBI Taxonomy" id="159417"/>
    <lineage>
        <taxon>Eukaryota</taxon>
        <taxon>Metazoa</taxon>
        <taxon>Chordata</taxon>
        <taxon>Tunicata</taxon>
        <taxon>Ascidiacea</taxon>
        <taxon>Aplousobranchia</taxon>
        <taxon>Clavelinidae</taxon>
        <taxon>Clavelina</taxon>
    </lineage>
</organism>
<evidence type="ECO:0000256" key="5">
    <source>
        <dbReference type="ARBA" id="ARBA00022448"/>
    </source>
</evidence>
<sequence length="498" mass="54781">MQRLTNQRLLTQEELKVAEAHNTTKSATGGCGQNKTSPTDVLVQQEVSSWTLLFNVTLTIPASLTTVLITSWGDRVGRKLILSIPVAGMTISAALLSISIYLNWSLSSLFVYYFLAGISGYYAALLAQGSAYLSDITSLDKRGLRFVILETALDIGGGIGGLSTGYWVKADGFFKPVVGIVGISFLSFLLIPILPDSRKIRDMKDKTQSSLTHQDQPEQTKIKRNGTFKSNNDVNCIEECPSSCSTSQHDSAENGLLDHEEYTAADLLRAVWKVYSSDYSHCGKCYSSCNDTSKNGKSRSERCKHGGGRYPGRVWRMWFYLVAYAFTMYVIIGSTMVQTIFLLSPPLCFTPILIGIKMGFGFGFSLLSPLIVLLYQRVFHFGNHVVIILALSALTIGYLIMSFATQLSMVFLAASFGAAFALLSFTGTISCLLSAVSFLLLYSVTAGIYHGFVWLHGSLLALVPISLIIFVMVCDRRRRRLLGVGRTLDDENRPLLHS</sequence>
<evidence type="ECO:0000256" key="3">
    <source>
        <dbReference type="ARBA" id="ARBA00004496"/>
    </source>
</evidence>
<evidence type="ECO:0000256" key="19">
    <source>
        <dbReference type="ARBA" id="ARBA00040650"/>
    </source>
</evidence>
<evidence type="ECO:0000256" key="10">
    <source>
        <dbReference type="ARBA" id="ARBA00022847"/>
    </source>
</evidence>
<evidence type="ECO:0000256" key="6">
    <source>
        <dbReference type="ARBA" id="ARBA00022475"/>
    </source>
</evidence>
<evidence type="ECO:0000256" key="7">
    <source>
        <dbReference type="ARBA" id="ARBA00022490"/>
    </source>
</evidence>